<dbReference type="Pfam" id="PF14645">
    <property type="entry name" value="Chibby"/>
    <property type="match status" value="1"/>
</dbReference>
<proteinExistence type="predicted"/>
<keyword evidence="4" id="KW-1185">Reference proteome</keyword>
<organism evidence="3 4">
    <name type="scientific">Psilopogon haemacephalus</name>
    <name type="common">coppersmith barbet</name>
    <dbReference type="NCBI Taxonomy" id="2585815"/>
    <lineage>
        <taxon>Eukaryota</taxon>
        <taxon>Metazoa</taxon>
        <taxon>Chordata</taxon>
        <taxon>Craniata</taxon>
        <taxon>Vertebrata</taxon>
        <taxon>Euteleostomi</taxon>
        <taxon>Archelosauria</taxon>
        <taxon>Archosauria</taxon>
        <taxon>Dinosauria</taxon>
        <taxon>Saurischia</taxon>
        <taxon>Theropoda</taxon>
        <taxon>Coelurosauria</taxon>
        <taxon>Aves</taxon>
        <taxon>Neognathae</taxon>
        <taxon>Neoaves</taxon>
        <taxon>Telluraves</taxon>
        <taxon>Coraciimorphae</taxon>
        <taxon>Piciformes</taxon>
        <taxon>Megalaimidae</taxon>
        <taxon>Psilopogon</taxon>
    </lineage>
</organism>
<reference evidence="3 4" key="1">
    <citation type="submission" date="2019-09" db="EMBL/GenBank/DDBJ databases">
        <title>Bird 10,000 Genomes (B10K) Project - Family phase.</title>
        <authorList>
            <person name="Zhang G."/>
        </authorList>
    </citation>
    <scope>NUCLEOTIDE SEQUENCE [LARGE SCALE GENOMIC DNA]</scope>
    <source>
        <strain evidence="3">B10K-DU-001-24</strain>
        <tissue evidence="3">Muscle</tissue>
    </source>
</reference>
<keyword evidence="1" id="KW-0175">Coiled coil</keyword>
<feature type="compositionally biased region" description="Polar residues" evidence="2">
    <location>
        <begin position="214"/>
        <end position="228"/>
    </location>
</feature>
<dbReference type="Proteomes" id="UP000574528">
    <property type="component" value="Unassembled WGS sequence"/>
</dbReference>
<protein>
    <submittedName>
        <fullName evidence="3">SPERT protein</fullName>
    </submittedName>
</protein>
<comment type="caution">
    <text evidence="3">The sequence shown here is derived from an EMBL/GenBank/DDBJ whole genome shotgun (WGS) entry which is preliminary data.</text>
</comment>
<name>A0A7K9C9R2_9PICI</name>
<feature type="coiled-coil region" evidence="1">
    <location>
        <begin position="276"/>
        <end position="303"/>
    </location>
</feature>
<dbReference type="AlphaFoldDB" id="A0A7K9C9R2"/>
<dbReference type="OrthoDB" id="9025135at2759"/>
<feature type="non-terminal residue" evidence="3">
    <location>
        <position position="1"/>
    </location>
</feature>
<dbReference type="InterPro" id="IPR028118">
    <property type="entry name" value="Chibby_fam"/>
</dbReference>
<feature type="non-terminal residue" evidence="3">
    <location>
        <position position="323"/>
    </location>
</feature>
<evidence type="ECO:0000256" key="2">
    <source>
        <dbReference type="SAM" id="MobiDB-lite"/>
    </source>
</evidence>
<dbReference type="PANTHER" id="PTHR21533">
    <property type="entry name" value="LEUCINE-RICH PROTEIN"/>
    <property type="match status" value="1"/>
</dbReference>
<dbReference type="PANTHER" id="PTHR21533:SF17">
    <property type="entry name" value="PROTEIN CHIBBY HOMOLOG 3"/>
    <property type="match status" value="1"/>
</dbReference>
<feature type="region of interest" description="Disordered" evidence="2">
    <location>
        <begin position="176"/>
        <end position="228"/>
    </location>
</feature>
<sequence length="323" mass="37327">AMSAFDLTRQDMQCAEPEADCVTPRIKLRDEVFVYVDGKWVNEIYCQPPLATPWKLFSKKASNEWRIWEENQALWEENRVLQIQNRMLWEENKALQCLQSQDEAVHVTYTDAIQQSLQKENEPIPFFQERNTGFQVSSGNKALQEVQENKIILKDFQQDYKPVPIIWKEQAAVTVHEESEDGNSDIQKDTDANTDVEEDSPGPFTQYKHESTKKNSTPIQNKTKSASSMQGEHEIIQVLQDLYKLLHSFLKVNPLPGDKQDCHVLHNVKRSFQEGYNKLKLQLNAVKNTVSDIKAQVEMLEKDLIAITSPAYEEAEHKLATKY</sequence>
<dbReference type="EMBL" id="VWZI01015498">
    <property type="protein sequence ID" value="NXG49226.1"/>
    <property type="molecule type" value="Genomic_DNA"/>
</dbReference>
<evidence type="ECO:0000256" key="1">
    <source>
        <dbReference type="SAM" id="Coils"/>
    </source>
</evidence>
<gene>
    <name evidence="3" type="primary">Spert</name>
    <name evidence="3" type="ORF">PSIHAE_R02879</name>
</gene>
<evidence type="ECO:0000313" key="4">
    <source>
        <dbReference type="Proteomes" id="UP000574528"/>
    </source>
</evidence>
<evidence type="ECO:0000313" key="3">
    <source>
        <dbReference type="EMBL" id="NXG49226.1"/>
    </source>
</evidence>
<accession>A0A7K9C9R2</accession>